<sequence>MNLNELTTNESLNKKFEIINLNYKFNIKSDIEKEKFNEVKKVIFVKYKDKKYIKINNKIFNAILNENLGTVEIGGYFDNKIPDGCDEFYWTSELIELSYIDMKLDKMPFIDKKRIKVETLRKGIYLNVSIIKEEEKYLVYYKDEIIGKVNNTRHKNTIESINVNKDFLVMKEGYVYIYSINKIDKLDNAFNISVNAKDKNIFKRIRRKIIDGSCINGEIWMFISKNDGNNETKDNFILHLLDEKYFCSFSNGSLIVKNYCKKNSKNKIYAIVRSKKDINVIQNIDIDDLNNMDISNSEFFSNILNGSEEENEDFFVLMNKYRAIEEEALEEMKKIVHELRYKDIVDGNTFRVSDDYIEDLSTWQNKVGAFVQTKASNRERFSLGSIESISEKSVTINIQDDLVKSVIPKKGILNIDTLPSEVMQKRRDFAFKKLSSGATMLPDLNKILVGKYHFDELIYRKKLSNFDMRNMNEKQIKAVEGALNTDNIFIIQGPPGTGKTTVIRKIVKSAIENNEEVLISSFQNLAVDNVLDGFLNEHIIPYRYGSTEYSYAMKNICNEIVNDISKNIENNISNNTENKLKEYKNKLKTFKSCILFSVNFEERINLINETIQAMKEFNGSTANYNYIKNVLSEVSVSKLEVLDTEKVNDEFCKNTFINMLPESFENPIEDLYTPLNKCVRYVKKQNRKLKSSTLDNIITRLNQISAIDIIEEITENEYKKHRDYIIGELKLIKSSEEKVESIDNTEIIDEILKVIDKEIDSIPEYLEDSKYNVVANFNDKIKKSPILIEEILRKYADVKGTTCQKVGSKGFSENSGTTNYFYSIIDEAGRANPLDLLIPMINGRKVILVGDHKQLPHMLESYVENKFKDDEAFNENLFNEYIKDSLFGRLYSILPDSRKIMLDTQYRMNKEIGDLISELFYNGNLKTGTKIINDTPIYTGKSLIARDIVGKEKKTSSGSFINEMECEKIIDKLKELNEKNNNESPISVGIISFYKSQVDYIRKQASKLKLESLELSIGTVDSYQGLEKDIIFLSTVRSNGVGFTANPNRLNVALSRAKKLIVIFSNMKNTNKNSLFKKIFEKCNTEER</sequence>
<dbReference type="InterPro" id="IPR041677">
    <property type="entry name" value="DNA2/NAM7_AAA_11"/>
</dbReference>
<keyword evidence="4" id="KW-1185">Reference proteome</keyword>
<dbReference type="CDD" id="cd18808">
    <property type="entry name" value="SF1_C_Upf1"/>
    <property type="match status" value="1"/>
</dbReference>
<accession>A0A6I1MJV3</accession>
<feature type="domain" description="DNA2/NAM7 helicase helicase" evidence="1">
    <location>
        <begin position="471"/>
        <end position="594"/>
    </location>
</feature>
<evidence type="ECO:0000313" key="3">
    <source>
        <dbReference type="EMBL" id="MPQ43665.1"/>
    </source>
</evidence>
<evidence type="ECO:0000259" key="2">
    <source>
        <dbReference type="Pfam" id="PF13087"/>
    </source>
</evidence>
<dbReference type="InterPro" id="IPR041679">
    <property type="entry name" value="DNA2/NAM7-like_C"/>
</dbReference>
<reference evidence="3 4" key="1">
    <citation type="submission" date="2019-10" db="EMBL/GenBank/DDBJ databases">
        <title>The Genome Sequence of Clostridium tarantellae Isolated from Fish Brain.</title>
        <authorList>
            <person name="Bano L."/>
            <person name="Kiel M."/>
            <person name="Sales G."/>
            <person name="Doxey A.C."/>
            <person name="Mansfield M.J."/>
            <person name="Schiavone M."/>
            <person name="Rossetto O."/>
            <person name="Pirazzini M."/>
            <person name="Dobrindt U."/>
            <person name="Montecucco C."/>
        </authorList>
    </citation>
    <scope>NUCLEOTIDE SEQUENCE [LARGE SCALE GENOMIC DNA]</scope>
    <source>
        <strain evidence="3 4">DSM 3997</strain>
    </source>
</reference>
<dbReference type="PANTHER" id="PTHR10887:SF495">
    <property type="entry name" value="HELICASE SENATAXIN ISOFORM X1-RELATED"/>
    <property type="match status" value="1"/>
</dbReference>
<gene>
    <name evidence="3" type="ORF">GBZ86_07830</name>
</gene>
<organism evidence="3 4">
    <name type="scientific">Clostridium tarantellae</name>
    <dbReference type="NCBI Taxonomy" id="39493"/>
    <lineage>
        <taxon>Bacteria</taxon>
        <taxon>Bacillati</taxon>
        <taxon>Bacillota</taxon>
        <taxon>Clostridia</taxon>
        <taxon>Eubacteriales</taxon>
        <taxon>Clostridiaceae</taxon>
        <taxon>Clostridium</taxon>
    </lineage>
</organism>
<dbReference type="InterPro" id="IPR027417">
    <property type="entry name" value="P-loop_NTPase"/>
</dbReference>
<comment type="caution">
    <text evidence="3">The sequence shown here is derived from an EMBL/GenBank/DDBJ whole genome shotgun (WGS) entry which is preliminary data.</text>
</comment>
<name>A0A6I1MJV3_9CLOT</name>
<feature type="domain" description="DNA2/NAM7 helicase helicase" evidence="1">
    <location>
        <begin position="676"/>
        <end position="858"/>
    </location>
</feature>
<dbReference type="GO" id="GO:0004386">
    <property type="term" value="F:helicase activity"/>
    <property type="evidence" value="ECO:0007669"/>
    <property type="project" value="InterPro"/>
</dbReference>
<dbReference type="RefSeq" id="WP_152889390.1">
    <property type="nucleotide sequence ID" value="NZ_WHJC01000092.1"/>
</dbReference>
<dbReference type="Proteomes" id="UP000430345">
    <property type="component" value="Unassembled WGS sequence"/>
</dbReference>
<dbReference type="AlphaFoldDB" id="A0A6I1MJV3"/>
<evidence type="ECO:0000259" key="1">
    <source>
        <dbReference type="Pfam" id="PF13086"/>
    </source>
</evidence>
<dbReference type="Pfam" id="PF13086">
    <property type="entry name" value="AAA_11"/>
    <property type="match status" value="2"/>
</dbReference>
<evidence type="ECO:0000313" key="4">
    <source>
        <dbReference type="Proteomes" id="UP000430345"/>
    </source>
</evidence>
<dbReference type="InterPro" id="IPR047187">
    <property type="entry name" value="SF1_C_Upf1"/>
</dbReference>
<dbReference type="CDD" id="cd17934">
    <property type="entry name" value="DEXXQc_Upf1-like"/>
    <property type="match status" value="1"/>
</dbReference>
<dbReference type="EMBL" id="WHJC01000092">
    <property type="protein sequence ID" value="MPQ43665.1"/>
    <property type="molecule type" value="Genomic_DNA"/>
</dbReference>
<dbReference type="Gene3D" id="3.40.50.300">
    <property type="entry name" value="P-loop containing nucleotide triphosphate hydrolases"/>
    <property type="match status" value="3"/>
</dbReference>
<protein>
    <submittedName>
        <fullName evidence="3">AAA family ATPase</fullName>
    </submittedName>
</protein>
<dbReference type="OrthoDB" id="9757917at2"/>
<dbReference type="Pfam" id="PF13087">
    <property type="entry name" value="AAA_12"/>
    <property type="match status" value="1"/>
</dbReference>
<feature type="domain" description="DNA2/NAM7 helicase-like C-terminal" evidence="2">
    <location>
        <begin position="883"/>
        <end position="1067"/>
    </location>
</feature>
<dbReference type="InterPro" id="IPR045055">
    <property type="entry name" value="DNA2/NAM7-like"/>
</dbReference>
<dbReference type="PANTHER" id="PTHR10887">
    <property type="entry name" value="DNA2/NAM7 HELICASE FAMILY"/>
    <property type="match status" value="1"/>
</dbReference>
<dbReference type="SUPFAM" id="SSF52540">
    <property type="entry name" value="P-loop containing nucleoside triphosphate hydrolases"/>
    <property type="match status" value="1"/>
</dbReference>
<proteinExistence type="predicted"/>